<evidence type="ECO:0000259" key="4">
    <source>
        <dbReference type="Pfam" id="PF01397"/>
    </source>
</evidence>
<evidence type="ECO:0000313" key="6">
    <source>
        <dbReference type="EMBL" id="KAF5193752.1"/>
    </source>
</evidence>
<protein>
    <submittedName>
        <fullName evidence="6">Sesquiterpene synthase</fullName>
    </submittedName>
</protein>
<keyword evidence="3" id="KW-0456">Lyase</keyword>
<dbReference type="Pfam" id="PF03936">
    <property type="entry name" value="Terpene_synth_C"/>
    <property type="match status" value="1"/>
</dbReference>
<keyword evidence="1" id="KW-0479">Metal-binding</keyword>
<reference evidence="6 7" key="1">
    <citation type="submission" date="2020-06" db="EMBL/GenBank/DDBJ databases">
        <title>Transcriptomic and genomic resources for Thalictrum thalictroides and T. hernandezii: Facilitating candidate gene discovery in an emerging model plant lineage.</title>
        <authorList>
            <person name="Arias T."/>
            <person name="Riano-Pachon D.M."/>
            <person name="Di Stilio V.S."/>
        </authorList>
    </citation>
    <scope>NUCLEOTIDE SEQUENCE [LARGE SCALE GENOMIC DNA]</scope>
    <source>
        <strain evidence="7">cv. WT478/WT964</strain>
        <tissue evidence="6">Leaves</tissue>
    </source>
</reference>
<sequence length="516" mass="59491">MLSLAAAADSFQALDLIDKIQRLGVAYHFKDEIENILQRVYNDDDHTHFFDQNDRFKNNNYADLCYISLRFRLLRQAGYYVSTDVFKKFKDEKSEFHANLASDVQGMLSLYEASYLGFCGEDIMDEAMGFSTKHLASMLTSCSISSSLVVQAEHALAMPIHSSVERLYAKQYISIYQQLQADICQNKTVLYEFAKLDYNALQFLHQKEISEVQAWWKHLNIRSKLHFDVRDRVVEAYAITNSINFEPQFSLERKYLAKLWNILTVIDDAFDVFCNLREAGQLYDAFQRWDTQSTNELSPQMKVIFLEALKLFDEIEKELIKGASSAGASYFRNQMQLHIKFLWEEIKLMLSGSMPAFEEWFSITIQNGGHYIFLIVQTMNMGELNTQKVIDWTAASMPKIIKYSNISNRLAGDIASLKLEQARGTKVQCVPCYMRDYGVSESEAIENFQKILTKLQKVKNEEGLRVHPVPMRIIKNILNFNRALALYYIKSGDGHSVSNGRTKQIITSLFIDPISE</sequence>
<dbReference type="InterPro" id="IPR050148">
    <property type="entry name" value="Terpene_synthase-like"/>
</dbReference>
<dbReference type="OrthoDB" id="1877784at2759"/>
<dbReference type="InterPro" id="IPR005630">
    <property type="entry name" value="Terpene_synthase_metal-bd"/>
</dbReference>
<dbReference type="SFLD" id="SFLDS00005">
    <property type="entry name" value="Isoprenoid_Synthase_Type_I"/>
    <property type="match status" value="1"/>
</dbReference>
<comment type="caution">
    <text evidence="6">The sequence shown here is derived from an EMBL/GenBank/DDBJ whole genome shotgun (WGS) entry which is preliminary data.</text>
</comment>
<dbReference type="SUPFAM" id="SSF48576">
    <property type="entry name" value="Terpenoid synthases"/>
    <property type="match status" value="1"/>
</dbReference>
<dbReference type="InterPro" id="IPR044814">
    <property type="entry name" value="Terpene_cyclase_plant_C1"/>
</dbReference>
<organism evidence="6 7">
    <name type="scientific">Thalictrum thalictroides</name>
    <name type="common">Rue-anemone</name>
    <name type="synonym">Anemone thalictroides</name>
    <dbReference type="NCBI Taxonomy" id="46969"/>
    <lineage>
        <taxon>Eukaryota</taxon>
        <taxon>Viridiplantae</taxon>
        <taxon>Streptophyta</taxon>
        <taxon>Embryophyta</taxon>
        <taxon>Tracheophyta</taxon>
        <taxon>Spermatophyta</taxon>
        <taxon>Magnoliopsida</taxon>
        <taxon>Ranunculales</taxon>
        <taxon>Ranunculaceae</taxon>
        <taxon>Thalictroideae</taxon>
        <taxon>Thalictrum</taxon>
    </lineage>
</organism>
<dbReference type="InterPro" id="IPR036965">
    <property type="entry name" value="Terpene_synth_N_sf"/>
</dbReference>
<dbReference type="FunFam" id="1.50.10.130:FF:000001">
    <property type="entry name" value="Isoprene synthase, chloroplastic"/>
    <property type="match status" value="1"/>
</dbReference>
<feature type="domain" description="Terpene synthase N-terminal" evidence="4">
    <location>
        <begin position="7"/>
        <end position="156"/>
    </location>
</feature>
<name>A0A7J6WC19_THATH</name>
<dbReference type="InterPro" id="IPR008949">
    <property type="entry name" value="Isoprenoid_synthase_dom_sf"/>
</dbReference>
<dbReference type="AlphaFoldDB" id="A0A7J6WC19"/>
<keyword evidence="2" id="KW-0460">Magnesium</keyword>
<dbReference type="Gene3D" id="1.10.600.10">
    <property type="entry name" value="Farnesyl Diphosphate Synthase"/>
    <property type="match status" value="1"/>
</dbReference>
<dbReference type="GO" id="GO:0000287">
    <property type="term" value="F:magnesium ion binding"/>
    <property type="evidence" value="ECO:0007669"/>
    <property type="project" value="InterPro"/>
</dbReference>
<dbReference type="InterPro" id="IPR008930">
    <property type="entry name" value="Terpenoid_cyclase/PrenylTrfase"/>
</dbReference>
<dbReference type="InterPro" id="IPR001906">
    <property type="entry name" value="Terpene_synth_N"/>
</dbReference>
<dbReference type="PANTHER" id="PTHR31225:SF93">
    <property type="entry name" value="ALPHA-HUMULENE_(-)-(E)-BETA-CARYOPHYLLENE SYNTHASE"/>
    <property type="match status" value="1"/>
</dbReference>
<dbReference type="SFLD" id="SFLDG01019">
    <property type="entry name" value="Terpene_Cyclase_Like_1_C_Termi"/>
    <property type="match status" value="1"/>
</dbReference>
<feature type="domain" description="Terpene synthase metal-binding" evidence="5">
    <location>
        <begin position="217"/>
        <end position="456"/>
    </location>
</feature>
<gene>
    <name evidence="6" type="ORF">FRX31_016661</name>
</gene>
<keyword evidence="7" id="KW-1185">Reference proteome</keyword>
<dbReference type="GO" id="GO:0010333">
    <property type="term" value="F:terpene synthase activity"/>
    <property type="evidence" value="ECO:0007669"/>
    <property type="project" value="InterPro"/>
</dbReference>
<dbReference type="EMBL" id="JABWDY010019673">
    <property type="protein sequence ID" value="KAF5193752.1"/>
    <property type="molecule type" value="Genomic_DNA"/>
</dbReference>
<proteinExistence type="predicted"/>
<evidence type="ECO:0000256" key="3">
    <source>
        <dbReference type="ARBA" id="ARBA00023239"/>
    </source>
</evidence>
<accession>A0A7J6WC19</accession>
<dbReference type="GO" id="GO:0016102">
    <property type="term" value="P:diterpenoid biosynthetic process"/>
    <property type="evidence" value="ECO:0007669"/>
    <property type="project" value="InterPro"/>
</dbReference>
<dbReference type="Gene3D" id="1.50.10.130">
    <property type="entry name" value="Terpene synthase, N-terminal domain"/>
    <property type="match status" value="1"/>
</dbReference>
<dbReference type="PANTHER" id="PTHR31225">
    <property type="entry name" value="OS04G0344100 PROTEIN-RELATED"/>
    <property type="match status" value="1"/>
</dbReference>
<dbReference type="Pfam" id="PF01397">
    <property type="entry name" value="Terpene_synth"/>
    <property type="match status" value="1"/>
</dbReference>
<evidence type="ECO:0000256" key="2">
    <source>
        <dbReference type="ARBA" id="ARBA00022842"/>
    </source>
</evidence>
<dbReference type="Proteomes" id="UP000554482">
    <property type="component" value="Unassembled WGS sequence"/>
</dbReference>
<dbReference type="InterPro" id="IPR034741">
    <property type="entry name" value="Terpene_cyclase-like_1_C"/>
</dbReference>
<evidence type="ECO:0000259" key="5">
    <source>
        <dbReference type="Pfam" id="PF03936"/>
    </source>
</evidence>
<dbReference type="SUPFAM" id="SSF48239">
    <property type="entry name" value="Terpenoid cyclases/Protein prenyltransferases"/>
    <property type="match status" value="1"/>
</dbReference>
<dbReference type="CDD" id="cd00684">
    <property type="entry name" value="Terpene_cyclase_plant_C1"/>
    <property type="match status" value="1"/>
</dbReference>
<evidence type="ECO:0000256" key="1">
    <source>
        <dbReference type="ARBA" id="ARBA00022723"/>
    </source>
</evidence>
<evidence type="ECO:0000313" key="7">
    <source>
        <dbReference type="Proteomes" id="UP000554482"/>
    </source>
</evidence>